<evidence type="ECO:0000313" key="2">
    <source>
        <dbReference type="WBParaSite" id="RSKR_0000605650.1"/>
    </source>
</evidence>
<dbReference type="Proteomes" id="UP000095286">
    <property type="component" value="Unplaced"/>
</dbReference>
<dbReference type="WBParaSite" id="RSKR_0000605650.1">
    <property type="protein sequence ID" value="RSKR_0000605650.1"/>
    <property type="gene ID" value="RSKR_0000605650"/>
</dbReference>
<evidence type="ECO:0000313" key="1">
    <source>
        <dbReference type="Proteomes" id="UP000095286"/>
    </source>
</evidence>
<accession>A0AC35U0L3</accession>
<sequence>MIYVILRGCFLLLVIYILANQNGLEEFLDNVCLHCHEFYSHTNSNMRASCRFNCFNNNTFKKCLKMFIPKK</sequence>
<name>A0AC35U0L3_9BILA</name>
<protein>
    <submittedName>
        <fullName evidence="2">Uncharacterized protein</fullName>
    </submittedName>
</protein>
<organism evidence="1 2">
    <name type="scientific">Rhabditophanes sp. KR3021</name>
    <dbReference type="NCBI Taxonomy" id="114890"/>
    <lineage>
        <taxon>Eukaryota</taxon>
        <taxon>Metazoa</taxon>
        <taxon>Ecdysozoa</taxon>
        <taxon>Nematoda</taxon>
        <taxon>Chromadorea</taxon>
        <taxon>Rhabditida</taxon>
        <taxon>Tylenchina</taxon>
        <taxon>Panagrolaimomorpha</taxon>
        <taxon>Strongyloidoidea</taxon>
        <taxon>Alloionematidae</taxon>
        <taxon>Rhabditophanes</taxon>
    </lineage>
</organism>
<proteinExistence type="predicted"/>
<reference evidence="2" key="1">
    <citation type="submission" date="2016-11" db="UniProtKB">
        <authorList>
            <consortium name="WormBaseParasite"/>
        </authorList>
    </citation>
    <scope>IDENTIFICATION</scope>
    <source>
        <strain evidence="2">KR3021</strain>
    </source>
</reference>